<dbReference type="EMBL" id="LKLZ01000003">
    <property type="protein sequence ID" value="KPN44329.1"/>
    <property type="molecule type" value="Genomic_DNA"/>
</dbReference>
<dbReference type="AlphaFoldDB" id="A0A837P9J9"/>
<comment type="caution">
    <text evidence="7">The sequence shown here is derived from an EMBL/GenBank/DDBJ whole genome shotgun (WGS) entry which is preliminary data.</text>
</comment>
<dbReference type="InterPro" id="IPR003953">
    <property type="entry name" value="FAD-dep_OxRdtase_2_FAD-bd"/>
</dbReference>
<dbReference type="SUPFAM" id="SSF56425">
    <property type="entry name" value="Succinate dehydrogenase/fumarate reductase flavoprotein, catalytic domain"/>
    <property type="match status" value="1"/>
</dbReference>
<dbReference type="SUPFAM" id="SSF51905">
    <property type="entry name" value="FAD/NAD(P)-binding domain"/>
    <property type="match status" value="1"/>
</dbReference>
<organism evidence="7 8">
    <name type="scientific">Lactiplantibacillus plantarum WJL</name>
    <dbReference type="NCBI Taxonomy" id="1350466"/>
    <lineage>
        <taxon>Bacteria</taxon>
        <taxon>Bacillati</taxon>
        <taxon>Bacillota</taxon>
        <taxon>Bacilli</taxon>
        <taxon>Lactobacillales</taxon>
        <taxon>Lactobacillaceae</taxon>
        <taxon>Lactiplantibacillus</taxon>
    </lineage>
</organism>
<protein>
    <submittedName>
        <fullName evidence="7">Fumarate reductase flavoprotein subunit</fullName>
    </submittedName>
</protein>
<evidence type="ECO:0000256" key="1">
    <source>
        <dbReference type="ARBA" id="ARBA00001974"/>
    </source>
</evidence>
<comment type="cofactor">
    <cofactor evidence="1">
        <name>FAD</name>
        <dbReference type="ChEBI" id="CHEBI:57692"/>
    </cofactor>
</comment>
<keyword evidence="3 5" id="KW-0274">FAD</keyword>
<dbReference type="InterPro" id="IPR050315">
    <property type="entry name" value="FAD-oxidoreductase_2"/>
</dbReference>
<dbReference type="GO" id="GO:0033765">
    <property type="term" value="F:steroid dehydrogenase activity, acting on the CH-CH group of donors"/>
    <property type="evidence" value="ECO:0007669"/>
    <property type="project" value="UniProtKB-ARBA"/>
</dbReference>
<dbReference type="Gene3D" id="3.50.50.60">
    <property type="entry name" value="FAD/NAD(P)-binding domain"/>
    <property type="match status" value="1"/>
</dbReference>
<dbReference type="InterPro" id="IPR027477">
    <property type="entry name" value="Succ_DH/fumarate_Rdtase_cat_sf"/>
</dbReference>
<dbReference type="PANTHER" id="PTHR43400:SF7">
    <property type="entry name" value="FAD-DEPENDENT OXIDOREDUCTASE 2 FAD BINDING DOMAIN-CONTAINING PROTEIN"/>
    <property type="match status" value="1"/>
</dbReference>
<evidence type="ECO:0000313" key="7">
    <source>
        <dbReference type="EMBL" id="KPN44329.1"/>
    </source>
</evidence>
<evidence type="ECO:0000256" key="4">
    <source>
        <dbReference type="ARBA" id="ARBA00023002"/>
    </source>
</evidence>
<dbReference type="Proteomes" id="UP000050511">
    <property type="component" value="Unassembled WGS sequence"/>
</dbReference>
<dbReference type="NCBIfam" id="TIGR01813">
    <property type="entry name" value="flavo_cyto_c"/>
    <property type="match status" value="1"/>
</dbReference>
<dbReference type="InterPro" id="IPR010960">
    <property type="entry name" value="Flavocytochrome_c"/>
</dbReference>
<dbReference type="FunFam" id="3.90.700.10:FF:000007">
    <property type="entry name" value="NADH-dependent fumarate reductase"/>
    <property type="match status" value="1"/>
</dbReference>
<dbReference type="PANTHER" id="PTHR43400">
    <property type="entry name" value="FUMARATE REDUCTASE"/>
    <property type="match status" value="1"/>
</dbReference>
<keyword evidence="4 5" id="KW-0560">Oxidoreductase</keyword>
<reference evidence="7 8" key="1">
    <citation type="submission" date="2015-10" db="EMBL/GenBank/DDBJ databases">
        <title>Resequencing of Lactobacillus plantarum WJL strain genome.</title>
        <authorList>
            <person name="Martino M.E."/>
        </authorList>
    </citation>
    <scope>NUCLEOTIDE SEQUENCE [LARGE SCALE GENOMIC DNA]</scope>
    <source>
        <strain evidence="7 8">WJL</strain>
    </source>
</reference>
<dbReference type="GO" id="GO:0010181">
    <property type="term" value="F:FMN binding"/>
    <property type="evidence" value="ECO:0007669"/>
    <property type="project" value="InterPro"/>
</dbReference>
<accession>A0A837P9J9</accession>
<evidence type="ECO:0000256" key="2">
    <source>
        <dbReference type="ARBA" id="ARBA00022630"/>
    </source>
</evidence>
<keyword evidence="2 5" id="KW-0285">Flavoprotein</keyword>
<evidence type="ECO:0000259" key="6">
    <source>
        <dbReference type="Pfam" id="PF00890"/>
    </source>
</evidence>
<dbReference type="InterPro" id="IPR036188">
    <property type="entry name" value="FAD/NAD-bd_sf"/>
</dbReference>
<gene>
    <name evidence="7" type="ORF">WJL_1406</name>
</gene>
<comment type="similarity">
    <text evidence="5">Belongs to the FAD-dependent oxidoreductase 2 family. FRD/SDH subfamily.</text>
</comment>
<dbReference type="RefSeq" id="WP_013355356.1">
    <property type="nucleotide sequence ID" value="NZ_AUTE01000017.1"/>
</dbReference>
<sequence>MAEKFTFTPTALADLKPNYDVVIIGSGGAGLTAAIQAHELGLNPVILEKMPKIGGNTTRASSGMNAAETNVQLHHHIVDSFGDFYGETLKGGGGMNNQALLKFFTEHSALAIDWLADHGIKLDDLTITGGMSVMRTHRPSSMAPIGGFLVTELLKQVAADQLPLFTDVKVDELVVEAGKISGVKATTPDGAVTITAGAVLLATGGFGANKTLLGQYRDDLKNYQTTNQPGATGDGILLAQAIGAKLVDMDQVQVHPTVQQDTDHAYLIGEAVRGEGAILVDNQGARFVNELDTRKNVTAAIDQLGGTGAYLIFDRGIRDRVKAVEFYDHIGLVKTGTDLETLATATGLDAATLKQTVADWNQAVANHNDAAFNRTTGMDRDIAAGPFYSIHIAPAVHYTMGGIAINPATQVLNQDERPIAGLFAAGEVVGGLHGNNRIGGNSIAETVIFGRQAGQQMFKYLQ</sequence>
<evidence type="ECO:0000256" key="5">
    <source>
        <dbReference type="RuleBase" id="RU366062"/>
    </source>
</evidence>
<evidence type="ECO:0000313" key="8">
    <source>
        <dbReference type="Proteomes" id="UP000050511"/>
    </source>
</evidence>
<name>A0A837P9J9_LACPN</name>
<dbReference type="PRINTS" id="PR00368">
    <property type="entry name" value="FADPNR"/>
</dbReference>
<dbReference type="Pfam" id="PF00890">
    <property type="entry name" value="FAD_binding_2"/>
    <property type="match status" value="1"/>
</dbReference>
<proteinExistence type="inferred from homology"/>
<dbReference type="NCBIfam" id="NF005064">
    <property type="entry name" value="PRK06481.1"/>
    <property type="match status" value="1"/>
</dbReference>
<evidence type="ECO:0000256" key="3">
    <source>
        <dbReference type="ARBA" id="ARBA00022827"/>
    </source>
</evidence>
<feature type="domain" description="FAD-dependent oxidoreductase 2 FAD-binding" evidence="6">
    <location>
        <begin position="20"/>
        <end position="443"/>
    </location>
</feature>
<dbReference type="Gene3D" id="3.90.700.10">
    <property type="entry name" value="Succinate dehydrogenase/fumarate reductase flavoprotein, catalytic domain"/>
    <property type="match status" value="1"/>
</dbReference>